<dbReference type="GO" id="GO:0006351">
    <property type="term" value="P:DNA-templated transcription"/>
    <property type="evidence" value="ECO:0007669"/>
    <property type="project" value="TreeGrafter"/>
</dbReference>
<protein>
    <submittedName>
        <fullName evidence="6">Transcriptional regulator</fullName>
    </submittedName>
</protein>
<sequence>MRRNIPSTTALALFESAARHQSFTQAAEEHSLTQSAVCRQIAGLEDFLSVKLFRRTKRGVLLTEAGASYARNVRSRLDDVERDTLDMMARGGAGGALELGVLPTFAARWLVPRLARFHRLHPDITVHLSSRTRPFLFADTALDAAICAVEAGWPGTESCFLMDESIVAVGSPALVRPKRTLKAADFAGLPLLQMSTRPYAWRQWFASLGMAVEGDLAGARMELFSITTEAAIHGQGLALIPRFLIEDDLALGRLVELVKHVFVSDRRYYFIYPDQKSDNTALTLFRAWLEEEALLYRSAAPAA</sequence>
<dbReference type="PROSITE" id="PS50931">
    <property type="entry name" value="HTH_LYSR"/>
    <property type="match status" value="1"/>
</dbReference>
<dbReference type="Pfam" id="PF00126">
    <property type="entry name" value="HTH_1"/>
    <property type="match status" value="1"/>
</dbReference>
<dbReference type="InterPro" id="IPR000847">
    <property type="entry name" value="LysR_HTH_N"/>
</dbReference>
<accession>A0A916SB62</accession>
<dbReference type="Gene3D" id="1.10.10.10">
    <property type="entry name" value="Winged helix-like DNA-binding domain superfamily/Winged helix DNA-binding domain"/>
    <property type="match status" value="1"/>
</dbReference>
<evidence type="ECO:0000313" key="6">
    <source>
        <dbReference type="EMBL" id="GGA91540.1"/>
    </source>
</evidence>
<dbReference type="InterPro" id="IPR036390">
    <property type="entry name" value="WH_DNA-bd_sf"/>
</dbReference>
<reference evidence="6" key="1">
    <citation type="journal article" date="2014" name="Int. J. Syst. Evol. Microbiol.">
        <title>Complete genome sequence of Corynebacterium casei LMG S-19264T (=DSM 44701T), isolated from a smear-ripened cheese.</title>
        <authorList>
            <consortium name="US DOE Joint Genome Institute (JGI-PGF)"/>
            <person name="Walter F."/>
            <person name="Albersmeier A."/>
            <person name="Kalinowski J."/>
            <person name="Ruckert C."/>
        </authorList>
    </citation>
    <scope>NUCLEOTIDE SEQUENCE</scope>
    <source>
        <strain evidence="6">CGMCC 1.15322</strain>
    </source>
</reference>
<gene>
    <name evidence="6" type="ORF">GCM10011496_10560</name>
</gene>
<dbReference type="InterPro" id="IPR005119">
    <property type="entry name" value="LysR_subst-bd"/>
</dbReference>
<dbReference type="Pfam" id="PF03466">
    <property type="entry name" value="LysR_substrate"/>
    <property type="match status" value="1"/>
</dbReference>
<evidence type="ECO:0000313" key="7">
    <source>
        <dbReference type="Proteomes" id="UP000620596"/>
    </source>
</evidence>
<keyword evidence="3" id="KW-0238">DNA-binding</keyword>
<dbReference type="GO" id="GO:0003700">
    <property type="term" value="F:DNA-binding transcription factor activity"/>
    <property type="evidence" value="ECO:0007669"/>
    <property type="project" value="InterPro"/>
</dbReference>
<comment type="caution">
    <text evidence="6">The sequence shown here is derived from an EMBL/GenBank/DDBJ whole genome shotgun (WGS) entry which is preliminary data.</text>
</comment>
<dbReference type="SUPFAM" id="SSF53850">
    <property type="entry name" value="Periplasmic binding protein-like II"/>
    <property type="match status" value="1"/>
</dbReference>
<dbReference type="FunFam" id="1.10.10.10:FF:000038">
    <property type="entry name" value="Glycine cleavage system transcriptional activator"/>
    <property type="match status" value="1"/>
</dbReference>
<dbReference type="Proteomes" id="UP000620596">
    <property type="component" value="Unassembled WGS sequence"/>
</dbReference>
<evidence type="ECO:0000256" key="4">
    <source>
        <dbReference type="ARBA" id="ARBA00023163"/>
    </source>
</evidence>
<evidence type="ECO:0000259" key="5">
    <source>
        <dbReference type="PROSITE" id="PS50931"/>
    </source>
</evidence>
<dbReference type="EMBL" id="BMIG01000003">
    <property type="protein sequence ID" value="GGA91540.1"/>
    <property type="molecule type" value="Genomic_DNA"/>
</dbReference>
<keyword evidence="2" id="KW-0805">Transcription regulation</keyword>
<evidence type="ECO:0000256" key="3">
    <source>
        <dbReference type="ARBA" id="ARBA00023125"/>
    </source>
</evidence>
<reference evidence="6" key="2">
    <citation type="submission" date="2020-09" db="EMBL/GenBank/DDBJ databases">
        <authorList>
            <person name="Sun Q."/>
            <person name="Zhou Y."/>
        </authorList>
    </citation>
    <scope>NUCLEOTIDE SEQUENCE</scope>
    <source>
        <strain evidence="6">CGMCC 1.15322</strain>
    </source>
</reference>
<dbReference type="AlphaFoldDB" id="A0A916SB62"/>
<dbReference type="PANTHER" id="PTHR30537:SF26">
    <property type="entry name" value="GLYCINE CLEAVAGE SYSTEM TRANSCRIPTIONAL ACTIVATOR"/>
    <property type="match status" value="1"/>
</dbReference>
<dbReference type="GO" id="GO:0043565">
    <property type="term" value="F:sequence-specific DNA binding"/>
    <property type="evidence" value="ECO:0007669"/>
    <property type="project" value="TreeGrafter"/>
</dbReference>
<dbReference type="InterPro" id="IPR036388">
    <property type="entry name" value="WH-like_DNA-bd_sf"/>
</dbReference>
<dbReference type="SUPFAM" id="SSF46785">
    <property type="entry name" value="Winged helix' DNA-binding domain"/>
    <property type="match status" value="1"/>
</dbReference>
<organism evidence="6 7">
    <name type="scientific">Polaromonas eurypsychrophila</name>
    <dbReference type="NCBI Taxonomy" id="1614635"/>
    <lineage>
        <taxon>Bacteria</taxon>
        <taxon>Pseudomonadati</taxon>
        <taxon>Pseudomonadota</taxon>
        <taxon>Betaproteobacteria</taxon>
        <taxon>Burkholderiales</taxon>
        <taxon>Comamonadaceae</taxon>
        <taxon>Polaromonas</taxon>
    </lineage>
</organism>
<dbReference type="Gene3D" id="3.40.190.10">
    <property type="entry name" value="Periplasmic binding protein-like II"/>
    <property type="match status" value="2"/>
</dbReference>
<dbReference type="PANTHER" id="PTHR30537">
    <property type="entry name" value="HTH-TYPE TRANSCRIPTIONAL REGULATOR"/>
    <property type="match status" value="1"/>
</dbReference>
<keyword evidence="7" id="KW-1185">Reference proteome</keyword>
<keyword evidence="4" id="KW-0804">Transcription</keyword>
<dbReference type="RefSeq" id="WP_188707307.1">
    <property type="nucleotide sequence ID" value="NZ_BMIG01000003.1"/>
</dbReference>
<dbReference type="PRINTS" id="PR00039">
    <property type="entry name" value="HTHLYSR"/>
</dbReference>
<evidence type="ECO:0000256" key="2">
    <source>
        <dbReference type="ARBA" id="ARBA00023015"/>
    </source>
</evidence>
<name>A0A916SB62_9BURK</name>
<feature type="domain" description="HTH lysR-type" evidence="5">
    <location>
        <begin position="6"/>
        <end position="63"/>
    </location>
</feature>
<proteinExistence type="inferred from homology"/>
<evidence type="ECO:0000256" key="1">
    <source>
        <dbReference type="ARBA" id="ARBA00009437"/>
    </source>
</evidence>
<dbReference type="InterPro" id="IPR058163">
    <property type="entry name" value="LysR-type_TF_proteobact-type"/>
</dbReference>
<comment type="similarity">
    <text evidence="1">Belongs to the LysR transcriptional regulatory family.</text>
</comment>